<keyword evidence="3" id="KW-1185">Reference proteome</keyword>
<evidence type="ECO:0000259" key="1">
    <source>
        <dbReference type="Pfam" id="PF12697"/>
    </source>
</evidence>
<reference evidence="2 3" key="1">
    <citation type="submission" date="2018-09" db="EMBL/GenBank/DDBJ databases">
        <title>Complete genome sequence of Euzebya sp. DY32-46 isolated from seawater of Pacific Ocean.</title>
        <authorList>
            <person name="Xu L."/>
            <person name="Wu Y.-H."/>
            <person name="Xu X.-W."/>
        </authorList>
    </citation>
    <scope>NUCLEOTIDE SEQUENCE [LARGE SCALE GENOMIC DNA]</scope>
    <source>
        <strain evidence="2 3">DY32-46</strain>
    </source>
</reference>
<accession>A0A346Y1L2</accession>
<dbReference type="Proteomes" id="UP000264006">
    <property type="component" value="Chromosome"/>
</dbReference>
<dbReference type="RefSeq" id="WP_114592712.1">
    <property type="nucleotide sequence ID" value="NZ_CP031165.1"/>
</dbReference>
<dbReference type="Gene3D" id="3.40.50.1820">
    <property type="entry name" value="alpha/beta hydrolase"/>
    <property type="match status" value="1"/>
</dbReference>
<dbReference type="EMBL" id="CP031165">
    <property type="protein sequence ID" value="AXV08359.1"/>
    <property type="molecule type" value="Genomic_DNA"/>
</dbReference>
<dbReference type="AlphaFoldDB" id="A0A346Y1L2"/>
<dbReference type="PRINTS" id="PR00111">
    <property type="entry name" value="ABHYDROLASE"/>
</dbReference>
<evidence type="ECO:0000313" key="3">
    <source>
        <dbReference type="Proteomes" id="UP000264006"/>
    </source>
</evidence>
<proteinExistence type="predicted"/>
<dbReference type="GO" id="GO:0016787">
    <property type="term" value="F:hydrolase activity"/>
    <property type="evidence" value="ECO:0007669"/>
    <property type="project" value="UniProtKB-KW"/>
</dbReference>
<keyword evidence="2" id="KW-0378">Hydrolase</keyword>
<evidence type="ECO:0000313" key="2">
    <source>
        <dbReference type="EMBL" id="AXV08359.1"/>
    </source>
</evidence>
<dbReference type="InterPro" id="IPR000639">
    <property type="entry name" value="Epox_hydrolase-like"/>
</dbReference>
<name>A0A346Y1L2_9ACTN</name>
<organism evidence="2 3">
    <name type="scientific">Euzebya pacifica</name>
    <dbReference type="NCBI Taxonomy" id="1608957"/>
    <lineage>
        <taxon>Bacteria</taxon>
        <taxon>Bacillati</taxon>
        <taxon>Actinomycetota</taxon>
        <taxon>Nitriliruptoria</taxon>
        <taxon>Euzebyales</taxon>
    </lineage>
</organism>
<dbReference type="InterPro" id="IPR029058">
    <property type="entry name" value="AB_hydrolase_fold"/>
</dbReference>
<dbReference type="InterPro" id="IPR000073">
    <property type="entry name" value="AB_hydrolase_1"/>
</dbReference>
<dbReference type="SUPFAM" id="SSF53474">
    <property type="entry name" value="alpha/beta-Hydrolases"/>
    <property type="match status" value="1"/>
</dbReference>
<protein>
    <submittedName>
        <fullName evidence="2">Putative hydrolase</fullName>
    </submittedName>
</protein>
<gene>
    <name evidence="2" type="ORF">DVS28_a3686</name>
</gene>
<dbReference type="OrthoDB" id="9785847at2"/>
<sequence>MRLPLLSLAALGGLGALLLRRTHDQIVANPDPAPPEVIGADPPGRTRWIDRPDGTRIRVVEAGEGPTVVLAHGFGVSILAWSLVQPALVEAGYHVVAFDWRGHGHTTIGTDGVQPEVIAEDYVAVFEEMDLTDTVLVGHSTGGYLAIATLLDHPAFADRLAGLVLFGSFAGEALKDAPQNRLQIPLIKSGVFGAVLRTELIGLPFAASIYGPDPSPAACRAFLEDFQQTDLEGVLPLLDRLATTGFYERLGEIDVPTVVVCGEHDHTTPRWHSEALGRDIPGARNVWVAGGGHGINWSHPESLVEVVKSLSSAAPMS</sequence>
<dbReference type="PRINTS" id="PR00412">
    <property type="entry name" value="EPOXHYDRLASE"/>
</dbReference>
<dbReference type="PANTHER" id="PTHR43689">
    <property type="entry name" value="HYDROLASE"/>
    <property type="match status" value="1"/>
</dbReference>
<dbReference type="KEGG" id="euz:DVS28_a3686"/>
<dbReference type="PANTHER" id="PTHR43689:SF8">
    <property type="entry name" value="ALPHA_BETA-HYDROLASES SUPERFAMILY PROTEIN"/>
    <property type="match status" value="1"/>
</dbReference>
<feature type="domain" description="AB hydrolase-1" evidence="1">
    <location>
        <begin position="68"/>
        <end position="305"/>
    </location>
</feature>
<dbReference type="Pfam" id="PF12697">
    <property type="entry name" value="Abhydrolase_6"/>
    <property type="match status" value="1"/>
</dbReference>